<dbReference type="AlphaFoldDB" id="A0A1G9IHC3"/>
<dbReference type="EMBL" id="FNFP01000011">
    <property type="protein sequence ID" value="SDL24314.1"/>
    <property type="molecule type" value="Genomic_DNA"/>
</dbReference>
<protein>
    <submittedName>
        <fullName evidence="1">Phage uncharacterized protein (Putative large terminase), C-terminal domain-containing protein</fullName>
    </submittedName>
</protein>
<accession>A0A1G9IHC3</accession>
<dbReference type="Gene3D" id="3.30.420.240">
    <property type="match status" value="1"/>
</dbReference>
<sequence length="536" mass="62714">MIININIIESERQNILLKQYLNKYFSSDKIEELVGEFAFSELRKLLGEMDIEFFALCYFPKYFDRKFGQFHKELFEELKYMLNNKGLIEAFGLPREHGKSTINSFLFPLYSTLYNKSQFTLIISATEQIALPFLDMIKDELENNQLLIEDFGIHKGNRWNNNEIWIRGRAGLDACIMIRGIDGSLRGIHFKQHRPQLVLLDDLLKDDTAKSETKREQVKNTFTDVVIPIGTRDTNILVVGTVLHEEDLMADLLKGKISGVRSIKKAAIINWAERDDLWSQWQTKYNDLQDLDRIETAKSFFYAHEEEMLEGTEILWSEYLDYYYLMCKKQAMGDKSFYKEMQNNPRSSDDYIFQNISYWDKLPEYEELEIAMYIDPAIKAGKRNDYSAITILGQHRKTNQMYVVDGSIYKLLPDDLFSVVVEKLQIYPVEKIGFEATQAQSYMKQKFEEQLWQNKIYVPVDEVVAKGQKHERIITLEPDIKKGYILFNSDNIAYNNQVKDYNKGAKHDDAPDSLYGAVQLVQGVQKLKFYDRGLLF</sequence>
<dbReference type="InterPro" id="IPR027417">
    <property type="entry name" value="P-loop_NTPase"/>
</dbReference>
<dbReference type="Gene3D" id="3.40.50.300">
    <property type="entry name" value="P-loop containing nucleotide triphosphate hydrolases"/>
    <property type="match status" value="1"/>
</dbReference>
<gene>
    <name evidence="1" type="ORF">SAMN05660472_02865</name>
</gene>
<dbReference type="NCBIfam" id="TIGR01630">
    <property type="entry name" value="psiM2_ORF9"/>
    <property type="match status" value="1"/>
</dbReference>
<name>A0A1G9IHC3_9FIRM</name>
<proteinExistence type="predicted"/>
<dbReference type="RefSeq" id="WP_090554831.1">
    <property type="nucleotide sequence ID" value="NZ_FNFP01000011.1"/>
</dbReference>
<dbReference type="OrthoDB" id="378710at2"/>
<dbReference type="STRING" id="393762.SAMN05660472_02865"/>
<dbReference type="InterPro" id="IPR006517">
    <property type="entry name" value="Phage_terminase_lsu-like_C"/>
</dbReference>
<evidence type="ECO:0000313" key="2">
    <source>
        <dbReference type="Proteomes" id="UP000198718"/>
    </source>
</evidence>
<evidence type="ECO:0000313" key="1">
    <source>
        <dbReference type="EMBL" id="SDL24314.1"/>
    </source>
</evidence>
<keyword evidence="2" id="KW-1185">Reference proteome</keyword>
<organism evidence="1 2">
    <name type="scientific">Natronincola ferrireducens</name>
    <dbReference type="NCBI Taxonomy" id="393762"/>
    <lineage>
        <taxon>Bacteria</taxon>
        <taxon>Bacillati</taxon>
        <taxon>Bacillota</taxon>
        <taxon>Clostridia</taxon>
        <taxon>Peptostreptococcales</taxon>
        <taxon>Natronincolaceae</taxon>
        <taxon>Natronincola</taxon>
    </lineage>
</organism>
<dbReference type="Proteomes" id="UP000198718">
    <property type="component" value="Unassembled WGS sequence"/>
</dbReference>
<reference evidence="1 2" key="1">
    <citation type="submission" date="2016-10" db="EMBL/GenBank/DDBJ databases">
        <authorList>
            <person name="de Groot N.N."/>
        </authorList>
    </citation>
    <scope>NUCLEOTIDE SEQUENCE [LARGE SCALE GENOMIC DNA]</scope>
    <source>
        <strain evidence="1 2">DSM 18346</strain>
    </source>
</reference>